<keyword evidence="2" id="KW-1185">Reference proteome</keyword>
<name>A0A919S964_9ACTN</name>
<reference evidence="1" key="1">
    <citation type="submission" date="2021-03" db="EMBL/GenBank/DDBJ databases">
        <title>Whole genome shotgun sequence of Actinoplanes consettensis NBRC 14913.</title>
        <authorList>
            <person name="Komaki H."/>
            <person name="Tamura T."/>
        </authorList>
    </citation>
    <scope>NUCLEOTIDE SEQUENCE</scope>
    <source>
        <strain evidence="1">NBRC 14913</strain>
    </source>
</reference>
<accession>A0A919S964</accession>
<gene>
    <name evidence="1" type="ORF">Aco04nite_04560</name>
</gene>
<dbReference type="EMBL" id="BOQP01000003">
    <property type="protein sequence ID" value="GIM67050.1"/>
    <property type="molecule type" value="Genomic_DNA"/>
</dbReference>
<dbReference type="Proteomes" id="UP000680865">
    <property type="component" value="Unassembled WGS sequence"/>
</dbReference>
<evidence type="ECO:0000313" key="1">
    <source>
        <dbReference type="EMBL" id="GIM67050.1"/>
    </source>
</evidence>
<proteinExistence type="predicted"/>
<evidence type="ECO:0000313" key="2">
    <source>
        <dbReference type="Proteomes" id="UP000680865"/>
    </source>
</evidence>
<comment type="caution">
    <text evidence="1">The sequence shown here is derived from an EMBL/GenBank/DDBJ whole genome shotgun (WGS) entry which is preliminary data.</text>
</comment>
<sequence length="134" mass="15112">MLYPLSYEGLRPISYLAGDIHECPGVPSGAHRCRLVNRWGFVAVRRTCRANFAHTRFGVPGGDRGRPALMGAIRSPSTFRALSATLSWENISPDDLMFARGRRSFVRRYRGVRLLRQRRRASRARGARRVASLG</sequence>
<protein>
    <submittedName>
        <fullName evidence="1">Uncharacterized protein</fullName>
    </submittedName>
</protein>
<dbReference type="AlphaFoldDB" id="A0A919S964"/>
<organism evidence="1 2">
    <name type="scientific">Winogradskya consettensis</name>
    <dbReference type="NCBI Taxonomy" id="113560"/>
    <lineage>
        <taxon>Bacteria</taxon>
        <taxon>Bacillati</taxon>
        <taxon>Actinomycetota</taxon>
        <taxon>Actinomycetes</taxon>
        <taxon>Micromonosporales</taxon>
        <taxon>Micromonosporaceae</taxon>
        <taxon>Winogradskya</taxon>
    </lineage>
</organism>